<gene>
    <name evidence="4" type="ORF">FHS92_003052</name>
</gene>
<dbReference type="AlphaFoldDB" id="A0A841JAY7"/>
<evidence type="ECO:0000313" key="5">
    <source>
        <dbReference type="Proteomes" id="UP000552700"/>
    </source>
</evidence>
<protein>
    <submittedName>
        <fullName evidence="4">Enoyl-CoA hydratase/carnithine racemase</fullName>
    </submittedName>
</protein>
<dbReference type="GO" id="GO:0016829">
    <property type="term" value="F:lyase activity"/>
    <property type="evidence" value="ECO:0007669"/>
    <property type="project" value="UniProtKB-KW"/>
</dbReference>
<reference evidence="4 5" key="1">
    <citation type="submission" date="2020-08" db="EMBL/GenBank/DDBJ databases">
        <title>Genomic Encyclopedia of Type Strains, Phase IV (KMG-IV): sequencing the most valuable type-strain genomes for metagenomic binning, comparative biology and taxonomic classification.</title>
        <authorList>
            <person name="Goeker M."/>
        </authorList>
    </citation>
    <scope>NUCLEOTIDE SEQUENCE [LARGE SCALE GENOMIC DNA]</scope>
    <source>
        <strain evidence="4 5">DSM 102255</strain>
    </source>
</reference>
<dbReference type="SUPFAM" id="SSF52096">
    <property type="entry name" value="ClpP/crotonase"/>
    <property type="match status" value="1"/>
</dbReference>
<dbReference type="InterPro" id="IPR029045">
    <property type="entry name" value="ClpP/crotonase-like_dom_sf"/>
</dbReference>
<evidence type="ECO:0000256" key="3">
    <source>
        <dbReference type="ARBA" id="ARBA00023268"/>
    </source>
</evidence>
<dbReference type="EMBL" id="JACIJP010000006">
    <property type="protein sequence ID" value="MBB6125291.1"/>
    <property type="molecule type" value="Genomic_DNA"/>
</dbReference>
<evidence type="ECO:0000256" key="1">
    <source>
        <dbReference type="ARBA" id="ARBA00023235"/>
    </source>
</evidence>
<dbReference type="InterPro" id="IPR001753">
    <property type="entry name" value="Enoyl-CoA_hydra/iso"/>
</dbReference>
<keyword evidence="2" id="KW-0456">Lyase</keyword>
<name>A0A841JAY7_9SPHN</name>
<organism evidence="4 5">
    <name type="scientific">Sphingobium subterraneum</name>
    <dbReference type="NCBI Taxonomy" id="627688"/>
    <lineage>
        <taxon>Bacteria</taxon>
        <taxon>Pseudomonadati</taxon>
        <taxon>Pseudomonadota</taxon>
        <taxon>Alphaproteobacteria</taxon>
        <taxon>Sphingomonadales</taxon>
        <taxon>Sphingomonadaceae</taxon>
        <taxon>Sphingobium</taxon>
    </lineage>
</organism>
<accession>A0A841JAY7</accession>
<keyword evidence="5" id="KW-1185">Reference proteome</keyword>
<evidence type="ECO:0000313" key="4">
    <source>
        <dbReference type="EMBL" id="MBB6125291.1"/>
    </source>
</evidence>
<sequence>MSTLGHATEELPSPCCFAFAPNPRSHARSCFPTGAIHSDLTQEGAMITTHLHDDVFEIILSHPPVNALGGALRRHLAEAMDAAENDPAVHAIVIRGSGKLFSGGADITELDKPFLEPNLPELVNRVEACAKPVTAAIHGMALGGGLELALGCHYRIATPSAKLALPEVKLGIIPGAGGTQRLPRLVGVDGALEMIVFGEPVTGTKGLELGLVDALVDESQWVEKAITFARAQTQVRRTGERTAQADNAVFETFMDHNARLIDMVEAPLACIDAVRASTMLPLQEGLRKEWGLFMELMNGNPRKHCAMPSSPSALRPGSTTCRRTRNPALLDALA</sequence>
<dbReference type="CDD" id="cd06558">
    <property type="entry name" value="crotonase-like"/>
    <property type="match status" value="1"/>
</dbReference>
<dbReference type="Proteomes" id="UP000552700">
    <property type="component" value="Unassembled WGS sequence"/>
</dbReference>
<dbReference type="GO" id="GO:0016853">
    <property type="term" value="F:isomerase activity"/>
    <property type="evidence" value="ECO:0007669"/>
    <property type="project" value="UniProtKB-KW"/>
</dbReference>
<dbReference type="Gene3D" id="3.90.226.10">
    <property type="entry name" value="2-enoyl-CoA Hydratase, Chain A, domain 1"/>
    <property type="match status" value="1"/>
</dbReference>
<keyword evidence="3" id="KW-0511">Multifunctional enzyme</keyword>
<keyword evidence="1" id="KW-0413">Isomerase</keyword>
<evidence type="ECO:0000256" key="2">
    <source>
        <dbReference type="ARBA" id="ARBA00023239"/>
    </source>
</evidence>
<dbReference type="Pfam" id="PF00378">
    <property type="entry name" value="ECH_1"/>
    <property type="match status" value="1"/>
</dbReference>
<comment type="caution">
    <text evidence="4">The sequence shown here is derived from an EMBL/GenBank/DDBJ whole genome shotgun (WGS) entry which is preliminary data.</text>
</comment>
<proteinExistence type="predicted"/>
<dbReference type="PANTHER" id="PTHR23309">
    <property type="entry name" value="3-HYDROXYACYL-COA DEHYROGENASE"/>
    <property type="match status" value="1"/>
</dbReference>